<feature type="chain" id="PRO_5045164331" evidence="2">
    <location>
        <begin position="22"/>
        <end position="268"/>
    </location>
</feature>
<feature type="region of interest" description="Disordered" evidence="1">
    <location>
        <begin position="168"/>
        <end position="268"/>
    </location>
</feature>
<dbReference type="RefSeq" id="WP_147387391.1">
    <property type="nucleotide sequence ID" value="NZ_JACOOK010000001.1"/>
</dbReference>
<evidence type="ECO:0000256" key="1">
    <source>
        <dbReference type="SAM" id="MobiDB-lite"/>
    </source>
</evidence>
<dbReference type="Proteomes" id="UP000636891">
    <property type="component" value="Unassembled WGS sequence"/>
</dbReference>
<name>A0ABR7CJU2_9BACT</name>
<keyword evidence="4" id="KW-1185">Reference proteome</keyword>
<protein>
    <submittedName>
        <fullName evidence="3">Uncharacterized protein</fullName>
    </submittedName>
</protein>
<comment type="caution">
    <text evidence="3">The sequence shown here is derived from an EMBL/GenBank/DDBJ whole genome shotgun (WGS) entry which is preliminary data.</text>
</comment>
<dbReference type="EMBL" id="JACOOK010000001">
    <property type="protein sequence ID" value="MBC5615929.1"/>
    <property type="molecule type" value="Genomic_DNA"/>
</dbReference>
<reference evidence="3 4" key="1">
    <citation type="submission" date="2020-08" db="EMBL/GenBank/DDBJ databases">
        <title>Genome public.</title>
        <authorList>
            <person name="Liu C."/>
            <person name="Sun Q."/>
        </authorList>
    </citation>
    <scope>NUCLEOTIDE SEQUENCE [LARGE SCALE GENOMIC DNA]</scope>
    <source>
        <strain evidence="3 4">New-7</strain>
    </source>
</reference>
<accession>A0ABR7CJU2</accession>
<evidence type="ECO:0000313" key="4">
    <source>
        <dbReference type="Proteomes" id="UP000636891"/>
    </source>
</evidence>
<organism evidence="3 4">
    <name type="scientific">Alistipes hominis</name>
    <dbReference type="NCBI Taxonomy" id="2763015"/>
    <lineage>
        <taxon>Bacteria</taxon>
        <taxon>Pseudomonadati</taxon>
        <taxon>Bacteroidota</taxon>
        <taxon>Bacteroidia</taxon>
        <taxon>Bacteroidales</taxon>
        <taxon>Rikenellaceae</taxon>
        <taxon>Alistipes</taxon>
    </lineage>
</organism>
<evidence type="ECO:0000313" key="3">
    <source>
        <dbReference type="EMBL" id="MBC5615929.1"/>
    </source>
</evidence>
<feature type="signal peptide" evidence="2">
    <location>
        <begin position="1"/>
        <end position="21"/>
    </location>
</feature>
<sequence>MKRIILILGSLFLGYAVFAHPADRYFDDDDYDDGDLYEWGVQINNYAAPYSDQFVIWAAREYNFPRNDLRYYLRKGYSPSDLLAGIELSRRSGYPLRAVMDYYRRGKDRNWINVSLHFGIGRSSADFRIILGRFREYSRYWNAYYAHRHPGRVPPPVYRHGWSYFRPDAPHRRPAPKPPRPVVRPPHPPRPQMPGNRPAVPPGHPVRPQRPSSTDRPQRPEYRPRNQKSISGRSARDASRRNDDRRSDREKDRTQKVDKKENNKSYRR</sequence>
<keyword evidence="2" id="KW-0732">Signal</keyword>
<evidence type="ECO:0000256" key="2">
    <source>
        <dbReference type="SAM" id="SignalP"/>
    </source>
</evidence>
<gene>
    <name evidence="3" type="ORF">H8S08_02700</name>
</gene>
<proteinExistence type="predicted"/>
<feature type="compositionally biased region" description="Pro residues" evidence="1">
    <location>
        <begin position="176"/>
        <end position="192"/>
    </location>
</feature>
<feature type="compositionally biased region" description="Basic and acidic residues" evidence="1">
    <location>
        <begin position="234"/>
        <end position="268"/>
    </location>
</feature>